<feature type="domain" description="Ferritin-like diiron" evidence="7">
    <location>
        <begin position="3"/>
        <end position="146"/>
    </location>
</feature>
<keyword evidence="9" id="KW-1185">Reference proteome</keyword>
<dbReference type="GO" id="GO:0016491">
    <property type="term" value="F:oxidoreductase activity"/>
    <property type="evidence" value="ECO:0007669"/>
    <property type="project" value="InterPro"/>
</dbReference>
<evidence type="ECO:0000256" key="1">
    <source>
        <dbReference type="ARBA" id="ARBA00001965"/>
    </source>
</evidence>
<dbReference type="PANTHER" id="PTHR43865:SF1">
    <property type="entry name" value="RUBRERYTHRIN-RELATED"/>
    <property type="match status" value="1"/>
</dbReference>
<evidence type="ECO:0000256" key="2">
    <source>
        <dbReference type="ARBA" id="ARBA00022448"/>
    </source>
</evidence>
<dbReference type="PROSITE" id="PS50903">
    <property type="entry name" value="RUBREDOXIN_LIKE"/>
    <property type="match status" value="1"/>
</dbReference>
<dbReference type="Gene3D" id="2.20.28.10">
    <property type="match status" value="1"/>
</dbReference>
<dbReference type="GO" id="GO:0005506">
    <property type="term" value="F:iron ion binding"/>
    <property type="evidence" value="ECO:0007669"/>
    <property type="project" value="InterPro"/>
</dbReference>
<dbReference type="EMBL" id="VSIX01000089">
    <property type="protein sequence ID" value="TYB30718.1"/>
    <property type="molecule type" value="Genomic_DNA"/>
</dbReference>
<proteinExistence type="predicted"/>
<evidence type="ECO:0000256" key="3">
    <source>
        <dbReference type="ARBA" id="ARBA00022723"/>
    </source>
</evidence>
<protein>
    <submittedName>
        <fullName evidence="8">Rubrerythrin family protein</fullName>
    </submittedName>
</protein>
<comment type="caution">
    <text evidence="8">The sequence shown here is derived from an EMBL/GenBank/DDBJ whole genome shotgun (WGS) entry which is preliminary data.</text>
</comment>
<dbReference type="AlphaFoldDB" id="A0A5D0MHI4"/>
<keyword evidence="2" id="KW-0813">Transport</keyword>
<dbReference type="InterPro" id="IPR009078">
    <property type="entry name" value="Ferritin-like_SF"/>
</dbReference>
<dbReference type="InterPro" id="IPR009040">
    <property type="entry name" value="Ferritin-like_diiron"/>
</dbReference>
<dbReference type="Pfam" id="PF21349">
    <property type="entry name" value="RUBY_RBDX"/>
    <property type="match status" value="1"/>
</dbReference>
<evidence type="ECO:0000313" key="8">
    <source>
        <dbReference type="EMBL" id="TYB30718.1"/>
    </source>
</evidence>
<evidence type="ECO:0000259" key="6">
    <source>
        <dbReference type="PROSITE" id="PS50903"/>
    </source>
</evidence>
<dbReference type="SUPFAM" id="SSF57802">
    <property type="entry name" value="Rubredoxin-like"/>
    <property type="match status" value="1"/>
</dbReference>
<dbReference type="CDD" id="cd01041">
    <property type="entry name" value="Rubrerythrin"/>
    <property type="match status" value="1"/>
</dbReference>
<accession>A0A5D0MHI4</accession>
<dbReference type="SUPFAM" id="SSF47240">
    <property type="entry name" value="Ferritin-like"/>
    <property type="match status" value="1"/>
</dbReference>
<dbReference type="Proteomes" id="UP000324143">
    <property type="component" value="Unassembled WGS sequence"/>
</dbReference>
<dbReference type="InterPro" id="IPR052364">
    <property type="entry name" value="Rubrerythrin"/>
</dbReference>
<evidence type="ECO:0000256" key="4">
    <source>
        <dbReference type="ARBA" id="ARBA00022982"/>
    </source>
</evidence>
<feature type="domain" description="Rubredoxin-like" evidence="6">
    <location>
        <begin position="153"/>
        <end position="187"/>
    </location>
</feature>
<evidence type="ECO:0000259" key="7">
    <source>
        <dbReference type="PROSITE" id="PS50905"/>
    </source>
</evidence>
<dbReference type="Gene3D" id="1.20.1260.10">
    <property type="match status" value="1"/>
</dbReference>
<dbReference type="PROSITE" id="PS50905">
    <property type="entry name" value="FERRITIN_LIKE"/>
    <property type="match status" value="1"/>
</dbReference>
<comment type="cofactor">
    <cofactor evidence="1">
        <name>Fe(3+)</name>
        <dbReference type="ChEBI" id="CHEBI:29034"/>
    </cofactor>
</comment>
<reference evidence="8" key="1">
    <citation type="submission" date="2019-08" db="EMBL/GenBank/DDBJ databases">
        <title>Genomic characterization of a novel candidate phylum (ARYD3) from a high temperature, high salinity tertiary oil reservoir in north central Oklahoma, USA.</title>
        <authorList>
            <person name="Youssef N.H."/>
            <person name="Yadav A."/>
            <person name="Elshahed M.S."/>
        </authorList>
    </citation>
    <scope>NUCLEOTIDE SEQUENCE [LARGE SCALE GENOMIC DNA]</scope>
    <source>
        <strain evidence="8">ARYD3</strain>
    </source>
</reference>
<dbReference type="InterPro" id="IPR003251">
    <property type="entry name" value="Rr_diiron-bd_dom"/>
</dbReference>
<dbReference type="InterPro" id="IPR012347">
    <property type="entry name" value="Ferritin-like"/>
</dbReference>
<dbReference type="Pfam" id="PF02915">
    <property type="entry name" value="Rubrerythrin"/>
    <property type="match status" value="1"/>
</dbReference>
<organism evidence="8 9">
    <name type="scientific">Candidatus Mcinerneyibacterium aminivorans</name>
    <dbReference type="NCBI Taxonomy" id="2703815"/>
    <lineage>
        <taxon>Bacteria</taxon>
        <taxon>Candidatus Macinerneyibacteriota</taxon>
        <taxon>Candidatus Mcinerneyibacteria</taxon>
        <taxon>Candidatus Mcinerneyibacteriales</taxon>
        <taxon>Candidatus Mcinerneyibacteriaceae</taxon>
        <taxon>Candidatus Mcinerneyibacterium</taxon>
    </lineage>
</organism>
<dbReference type="CDD" id="cd00729">
    <property type="entry name" value="rubredoxin_SM"/>
    <property type="match status" value="1"/>
</dbReference>
<dbReference type="NCBIfam" id="NF045767">
    <property type="entry name" value="RuberyRbr"/>
    <property type="match status" value="1"/>
</dbReference>
<sequence length="191" mass="21949">MVNIKGTKTEKELLKAFAGESQARTRYYLFAQKAREEGYEKIAAIFEETAMNEREHAKRFFSYLEGGMTEITASFPAGKVGTTAENLKAAAEGENEEHTELYPNAAEIAKEEGFTEISTLFTKVAEVEQHHEKRYLELMKKVKNNEIFKKESETEWKCMNCGYIHKGKKPPAKCPTCRYPKSYFEVLCEKF</sequence>
<keyword evidence="4" id="KW-0249">Electron transport</keyword>
<dbReference type="InterPro" id="IPR048574">
    <property type="entry name" value="RUBY_RBDX"/>
</dbReference>
<evidence type="ECO:0000256" key="5">
    <source>
        <dbReference type="ARBA" id="ARBA00023004"/>
    </source>
</evidence>
<name>A0A5D0MHI4_9BACT</name>
<dbReference type="PANTHER" id="PTHR43865">
    <property type="entry name" value="RUBRERYTHRIN-RELATED"/>
    <property type="match status" value="1"/>
</dbReference>
<keyword evidence="3" id="KW-0479">Metal-binding</keyword>
<dbReference type="InterPro" id="IPR024934">
    <property type="entry name" value="Rubredoxin-like_dom"/>
</dbReference>
<evidence type="ECO:0000313" key="9">
    <source>
        <dbReference type="Proteomes" id="UP000324143"/>
    </source>
</evidence>
<keyword evidence="5" id="KW-0408">Iron</keyword>
<gene>
    <name evidence="8" type="ORF">FXF47_08050</name>
</gene>